<dbReference type="CDD" id="cd04301">
    <property type="entry name" value="NAT_SF"/>
    <property type="match status" value="1"/>
</dbReference>
<accession>R2NVX1</accession>
<feature type="domain" description="N-acetyltransferase" evidence="1">
    <location>
        <begin position="1"/>
        <end position="130"/>
    </location>
</feature>
<dbReference type="eggNOG" id="COG0456">
    <property type="taxonomic scope" value="Bacteria"/>
</dbReference>
<dbReference type="Proteomes" id="UP000013783">
    <property type="component" value="Unassembled WGS sequence"/>
</dbReference>
<evidence type="ECO:0000313" key="2">
    <source>
        <dbReference type="EMBL" id="EOH75158.1"/>
    </source>
</evidence>
<organism evidence="2 4">
    <name type="scientific">Enterococcus malodoratus ATCC 43197</name>
    <dbReference type="NCBI Taxonomy" id="1158601"/>
    <lineage>
        <taxon>Bacteria</taxon>
        <taxon>Bacillati</taxon>
        <taxon>Bacillota</taxon>
        <taxon>Bacilli</taxon>
        <taxon>Lactobacillales</taxon>
        <taxon>Enterococcaceae</taxon>
        <taxon>Enterococcus</taxon>
    </lineage>
</organism>
<sequence>MNAQGISQWDDTYPNKNVILQDIEKKQLWVYGSHYEACVTVQKTDHTAFIQRLVVSSRYQRSGIARFILTDIIQQAESEKQVDQLKISTNNSNSPMQHLLTSLNFIPSKKYRMPGREQFGNFLEFTYPIRICK</sequence>
<dbReference type="EMBL" id="ASWA01000003">
    <property type="protein sequence ID" value="EOT66620.1"/>
    <property type="molecule type" value="Genomic_DNA"/>
</dbReference>
<reference evidence="3 5" key="2">
    <citation type="submission" date="2013-03" db="EMBL/GenBank/DDBJ databases">
        <title>The Genome Sequence of Enterococcus malodoratus ATCC_43197 (PacBio/Illumina hybrid assembly).</title>
        <authorList>
            <consortium name="The Broad Institute Genomics Platform"/>
            <consortium name="The Broad Institute Genome Sequencing Center for Infectious Disease"/>
            <person name="Earl A."/>
            <person name="Russ C."/>
            <person name="Gilmore M."/>
            <person name="Surin D."/>
            <person name="Walker B."/>
            <person name="Young S."/>
            <person name="Zeng Q."/>
            <person name="Gargeya S."/>
            <person name="Fitzgerald M."/>
            <person name="Haas B."/>
            <person name="Abouelleil A."/>
            <person name="Allen A.W."/>
            <person name="Alvarado L."/>
            <person name="Arachchi H.M."/>
            <person name="Berlin A.M."/>
            <person name="Chapman S.B."/>
            <person name="Gainer-Dewar J."/>
            <person name="Goldberg J."/>
            <person name="Griggs A."/>
            <person name="Gujja S."/>
            <person name="Hansen M."/>
            <person name="Howarth C."/>
            <person name="Imamovic A."/>
            <person name="Ireland A."/>
            <person name="Larimer J."/>
            <person name="McCowan C."/>
            <person name="Murphy C."/>
            <person name="Pearson M."/>
            <person name="Poon T.W."/>
            <person name="Priest M."/>
            <person name="Roberts A."/>
            <person name="Saif S."/>
            <person name="Shea T."/>
            <person name="Sisk P."/>
            <person name="Sykes S."/>
            <person name="Wortman J."/>
            <person name="Nusbaum C."/>
            <person name="Birren B."/>
        </authorList>
    </citation>
    <scope>NUCLEOTIDE SEQUENCE [LARGE SCALE GENOMIC DNA]</scope>
    <source>
        <strain evidence="3 5">ATCC 43197</strain>
    </source>
</reference>
<dbReference type="Gene3D" id="3.40.630.30">
    <property type="match status" value="1"/>
</dbReference>
<dbReference type="Proteomes" id="UP000014148">
    <property type="component" value="Unassembled WGS sequence"/>
</dbReference>
<proteinExistence type="predicted"/>
<dbReference type="PATRIC" id="fig|1158601.3.peg.2930"/>
<dbReference type="STRING" id="71451.RV07_GL001673"/>
<keyword evidence="5" id="KW-1185">Reference proteome</keyword>
<dbReference type="SUPFAM" id="SSF55729">
    <property type="entry name" value="Acyl-CoA N-acyltransferases (Nat)"/>
    <property type="match status" value="1"/>
</dbReference>
<name>R2NVX1_9ENTE</name>
<dbReference type="InterPro" id="IPR016181">
    <property type="entry name" value="Acyl_CoA_acyltransferase"/>
</dbReference>
<dbReference type="InterPro" id="IPR000182">
    <property type="entry name" value="GNAT_dom"/>
</dbReference>
<evidence type="ECO:0000313" key="4">
    <source>
        <dbReference type="Proteomes" id="UP000013783"/>
    </source>
</evidence>
<reference evidence="2 4" key="1">
    <citation type="submission" date="2013-02" db="EMBL/GenBank/DDBJ databases">
        <title>The Genome Sequence of Enterococcus malodoratus ATCC_43197.</title>
        <authorList>
            <consortium name="The Broad Institute Genome Sequencing Platform"/>
            <consortium name="The Broad Institute Genome Sequencing Center for Infectious Disease"/>
            <person name="Earl A.M."/>
            <person name="Gilmore M.S."/>
            <person name="Lebreton F."/>
            <person name="Walker B."/>
            <person name="Young S.K."/>
            <person name="Zeng Q."/>
            <person name="Gargeya S."/>
            <person name="Fitzgerald M."/>
            <person name="Haas B."/>
            <person name="Abouelleil A."/>
            <person name="Alvarado L."/>
            <person name="Arachchi H.M."/>
            <person name="Berlin A.M."/>
            <person name="Chapman S.B."/>
            <person name="Dewar J."/>
            <person name="Goldberg J."/>
            <person name="Griggs A."/>
            <person name="Gujja S."/>
            <person name="Hansen M."/>
            <person name="Howarth C."/>
            <person name="Imamovic A."/>
            <person name="Larimer J."/>
            <person name="McCowan C."/>
            <person name="Murphy C."/>
            <person name="Neiman D."/>
            <person name="Pearson M."/>
            <person name="Priest M."/>
            <person name="Roberts A."/>
            <person name="Saif S."/>
            <person name="Shea T."/>
            <person name="Sisk P."/>
            <person name="Sykes S."/>
            <person name="Wortman J."/>
            <person name="Nusbaum C."/>
            <person name="Birren B."/>
        </authorList>
    </citation>
    <scope>NUCLEOTIDE SEQUENCE [LARGE SCALE GENOMIC DNA]</scope>
    <source>
        <strain evidence="2 4">ATCC 43197</strain>
    </source>
</reference>
<comment type="caution">
    <text evidence="2">The sequence shown here is derived from an EMBL/GenBank/DDBJ whole genome shotgun (WGS) entry which is preliminary data.</text>
</comment>
<evidence type="ECO:0000313" key="3">
    <source>
        <dbReference type="EMBL" id="EOT66620.1"/>
    </source>
</evidence>
<evidence type="ECO:0000313" key="5">
    <source>
        <dbReference type="Proteomes" id="UP000014148"/>
    </source>
</evidence>
<dbReference type="GO" id="GO:0016747">
    <property type="term" value="F:acyltransferase activity, transferring groups other than amino-acyl groups"/>
    <property type="evidence" value="ECO:0007669"/>
    <property type="project" value="InterPro"/>
</dbReference>
<protein>
    <recommendedName>
        <fullName evidence="1">N-acetyltransferase domain-containing protein</fullName>
    </recommendedName>
</protein>
<dbReference type="EMBL" id="AJAK01000020">
    <property type="protein sequence ID" value="EOH75158.1"/>
    <property type="molecule type" value="Genomic_DNA"/>
</dbReference>
<dbReference type="Pfam" id="PF00583">
    <property type="entry name" value="Acetyltransf_1"/>
    <property type="match status" value="1"/>
</dbReference>
<dbReference type="OrthoDB" id="9796381at2"/>
<gene>
    <name evidence="3" type="ORF">I585_02141</name>
    <name evidence="2" type="ORF">UAI_02960</name>
</gene>
<dbReference type="PROSITE" id="PS51186">
    <property type="entry name" value="GNAT"/>
    <property type="match status" value="1"/>
</dbReference>
<evidence type="ECO:0000259" key="1">
    <source>
        <dbReference type="PROSITE" id="PS51186"/>
    </source>
</evidence>
<dbReference type="AlphaFoldDB" id="R2NVX1"/>